<keyword evidence="11" id="KW-1185">Reference proteome</keyword>
<evidence type="ECO:0000256" key="5">
    <source>
        <dbReference type="ARBA" id="ARBA00023134"/>
    </source>
</evidence>
<comment type="similarity">
    <text evidence="7">Belongs to the TRAFAC class TrmE-Era-EngA-EngB-Septin-like GTPase superfamily. Septin GTPase family.</text>
</comment>
<evidence type="ECO:0000313" key="10">
    <source>
        <dbReference type="EMBL" id="KHN85407.1"/>
    </source>
</evidence>
<keyword evidence="5 7" id="KW-0342">GTP-binding</keyword>
<evidence type="ECO:0000256" key="7">
    <source>
        <dbReference type="RuleBase" id="RU004560"/>
    </source>
</evidence>
<gene>
    <name evidence="10" type="primary">SEPT7</name>
    <name evidence="10" type="ORF">Tcan_05844</name>
</gene>
<dbReference type="GO" id="GO:0051301">
    <property type="term" value="P:cell division"/>
    <property type="evidence" value="ECO:0007669"/>
    <property type="project" value="UniProtKB-KW"/>
</dbReference>
<organism evidence="10 11">
    <name type="scientific">Toxocara canis</name>
    <name type="common">Canine roundworm</name>
    <dbReference type="NCBI Taxonomy" id="6265"/>
    <lineage>
        <taxon>Eukaryota</taxon>
        <taxon>Metazoa</taxon>
        <taxon>Ecdysozoa</taxon>
        <taxon>Nematoda</taxon>
        <taxon>Chromadorea</taxon>
        <taxon>Rhabditida</taxon>
        <taxon>Spirurina</taxon>
        <taxon>Ascaridomorpha</taxon>
        <taxon>Ascaridoidea</taxon>
        <taxon>Toxocaridae</taxon>
        <taxon>Toxocara</taxon>
    </lineage>
</organism>
<evidence type="ECO:0000256" key="6">
    <source>
        <dbReference type="ARBA" id="ARBA00023306"/>
    </source>
</evidence>
<evidence type="ECO:0000256" key="4">
    <source>
        <dbReference type="ARBA" id="ARBA00023054"/>
    </source>
</evidence>
<comment type="subcellular location">
    <subcellularLocation>
        <location evidence="1">Cleavage furrow</location>
    </subcellularLocation>
</comment>
<dbReference type="CDD" id="cd01850">
    <property type="entry name" value="CDC_Septin"/>
    <property type="match status" value="1"/>
</dbReference>
<dbReference type="Gene3D" id="3.40.50.300">
    <property type="entry name" value="P-loop containing nucleotide triphosphate hydrolases"/>
    <property type="match status" value="1"/>
</dbReference>
<dbReference type="Proteomes" id="UP000031036">
    <property type="component" value="Unassembled WGS sequence"/>
</dbReference>
<evidence type="ECO:0000256" key="8">
    <source>
        <dbReference type="SAM" id="MobiDB-lite"/>
    </source>
</evidence>
<dbReference type="SUPFAM" id="SSF48371">
    <property type="entry name" value="ARM repeat"/>
    <property type="match status" value="1"/>
</dbReference>
<dbReference type="PROSITE" id="PS51719">
    <property type="entry name" value="G_SEPTIN"/>
    <property type="match status" value="1"/>
</dbReference>
<dbReference type="FunFam" id="3.40.50.300:FF:000162">
    <property type="entry name" value="septin-7 isoform X1"/>
    <property type="match status" value="1"/>
</dbReference>
<accession>A0A0B2VVN9</accession>
<evidence type="ECO:0000256" key="3">
    <source>
        <dbReference type="ARBA" id="ARBA00022741"/>
    </source>
</evidence>
<dbReference type="OMA" id="SKVRCRV"/>
<feature type="compositionally biased region" description="Polar residues" evidence="8">
    <location>
        <begin position="478"/>
        <end position="488"/>
    </location>
</feature>
<dbReference type="Pfam" id="PF00735">
    <property type="entry name" value="Septin"/>
    <property type="match status" value="1"/>
</dbReference>
<feature type="region of interest" description="Disordered" evidence="8">
    <location>
        <begin position="473"/>
        <end position="512"/>
    </location>
</feature>
<dbReference type="EMBL" id="JPKZ01000792">
    <property type="protein sequence ID" value="KHN85407.1"/>
    <property type="molecule type" value="Genomic_DNA"/>
</dbReference>
<dbReference type="GO" id="GO:0005525">
    <property type="term" value="F:GTP binding"/>
    <property type="evidence" value="ECO:0007669"/>
    <property type="project" value="UniProtKB-KW"/>
</dbReference>
<evidence type="ECO:0000256" key="2">
    <source>
        <dbReference type="ARBA" id="ARBA00022618"/>
    </source>
</evidence>
<proteinExistence type="inferred from homology"/>
<feature type="domain" description="Septin-type G" evidence="9">
    <location>
        <begin position="121"/>
        <end position="390"/>
    </location>
</feature>
<dbReference type="OrthoDB" id="416553at2759"/>
<dbReference type="InterPro" id="IPR030379">
    <property type="entry name" value="G_SEPTIN_dom"/>
</dbReference>
<evidence type="ECO:0000313" key="11">
    <source>
        <dbReference type="Proteomes" id="UP000031036"/>
    </source>
</evidence>
<evidence type="ECO:0000256" key="1">
    <source>
        <dbReference type="ARBA" id="ARBA00004626"/>
    </source>
</evidence>
<comment type="caution">
    <text evidence="10">The sequence shown here is derived from an EMBL/GenBank/DDBJ whole genome shotgun (WGS) entry which is preliminary data.</text>
</comment>
<dbReference type="GO" id="GO:0032154">
    <property type="term" value="C:cleavage furrow"/>
    <property type="evidence" value="ECO:0007669"/>
    <property type="project" value="UniProtKB-SubCell"/>
</dbReference>
<protein>
    <submittedName>
        <fullName evidence="10">Septin-7</fullName>
    </submittedName>
</protein>
<keyword evidence="6" id="KW-0131">Cell cycle</keyword>
<dbReference type="InterPro" id="IPR027417">
    <property type="entry name" value="P-loop_NTPase"/>
</dbReference>
<evidence type="ECO:0000259" key="9">
    <source>
        <dbReference type="PROSITE" id="PS51719"/>
    </source>
</evidence>
<dbReference type="InterPro" id="IPR016024">
    <property type="entry name" value="ARM-type_fold"/>
</dbReference>
<dbReference type="PANTHER" id="PTHR18884">
    <property type="entry name" value="SEPTIN"/>
    <property type="match status" value="1"/>
</dbReference>
<keyword evidence="4" id="KW-0175">Coiled coil</keyword>
<dbReference type="InterPro" id="IPR016491">
    <property type="entry name" value="Septin"/>
</dbReference>
<keyword evidence="3 7" id="KW-0547">Nucleotide-binding</keyword>
<dbReference type="GO" id="GO:0005856">
    <property type="term" value="C:cytoskeleton"/>
    <property type="evidence" value="ECO:0007669"/>
    <property type="project" value="UniProtKB-ARBA"/>
</dbReference>
<dbReference type="SUPFAM" id="SSF52540">
    <property type="entry name" value="P-loop containing nucleoside triphosphate hydrolases"/>
    <property type="match status" value="1"/>
</dbReference>
<name>A0A0B2VVN9_TOXCA</name>
<reference evidence="10 11" key="1">
    <citation type="submission" date="2014-11" db="EMBL/GenBank/DDBJ databases">
        <title>Genetic blueprint of the zoonotic pathogen Toxocara canis.</title>
        <authorList>
            <person name="Zhu X.-Q."/>
            <person name="Korhonen P.K."/>
            <person name="Cai H."/>
            <person name="Young N.D."/>
            <person name="Nejsum P."/>
            <person name="von Samson-Himmelstjerna G."/>
            <person name="Boag P.R."/>
            <person name="Tan P."/>
            <person name="Li Q."/>
            <person name="Min J."/>
            <person name="Yang Y."/>
            <person name="Wang X."/>
            <person name="Fang X."/>
            <person name="Hall R.S."/>
            <person name="Hofmann A."/>
            <person name="Sternberg P.W."/>
            <person name="Jex A.R."/>
            <person name="Gasser R.B."/>
        </authorList>
    </citation>
    <scope>NUCLEOTIDE SEQUENCE [LARGE SCALE GENOMIC DNA]</scope>
    <source>
        <strain evidence="10">PN_DK_2014</strain>
    </source>
</reference>
<dbReference type="PIRSF" id="PIRSF006698">
    <property type="entry name" value="Septin"/>
    <property type="match status" value="1"/>
</dbReference>
<sequence>MRSTHEGSVTIESTTRVDMSHISTLSSRSGSLKDTHSYVGFANFPNQVFRRAVKNGFEFTLMVVAFEVRLCVLRCFKNADHSFLSHLAQADMLELIFMSLHDEKLEIQEEAVALLGKLGDLNPAFVLPRMRQSGLGKSTFINSLFSAEINDPSPRPEKSLSPTTQIEEKTVRLIENGVILNLTLVDCPGFGDAIDNNKCWEPIVEYVECKYLEYFSEETKIERSSTIPDRRVHLCLYFIAPTGHGLKQLDVEFMKRLHERVNIIPVIAKADTMTAEELARFKAQVTKELAENNIRLYKFPELDDEDEKKQFDPLRERVPFAVVGSNQVKEINNRRVRYREYPWGVVEVENLKHNDFIALRDLIIRTYLIDMITVTRSVHYENFRYRQMSKGPKSSVDRDPFTQLEHERQVKENELEAKKAEMEKIFSEKVLEREKKLSARQAEIDEAEAKNRRVLQEKRNVLEQLMGEVVELRRTGAISRQESRSSGSRMGENSPPDKAKTKKGLGLFKSSS</sequence>
<keyword evidence="2" id="KW-0132">Cell division</keyword>
<dbReference type="STRING" id="6265.A0A0B2VVN9"/>
<dbReference type="AlphaFoldDB" id="A0A0B2VVN9"/>